<protein>
    <submittedName>
        <fullName evidence="1">Uncharacterized protein</fullName>
    </submittedName>
</protein>
<dbReference type="RefSeq" id="WP_072400833.1">
    <property type="nucleotide sequence ID" value="NZ_FPKV01000001.1"/>
</dbReference>
<proteinExistence type="predicted"/>
<gene>
    <name evidence="1" type="ORF">SAMN05428642_1011242</name>
</gene>
<dbReference type="Proteomes" id="UP000182544">
    <property type="component" value="Unassembled WGS sequence"/>
</dbReference>
<keyword evidence="2" id="KW-1185">Reference proteome</keyword>
<organism evidence="1 2">
    <name type="scientific">Flaviramulus basaltis</name>
    <dbReference type="NCBI Taxonomy" id="369401"/>
    <lineage>
        <taxon>Bacteria</taxon>
        <taxon>Pseudomonadati</taxon>
        <taxon>Bacteroidota</taxon>
        <taxon>Flavobacteriia</taxon>
        <taxon>Flavobacteriales</taxon>
        <taxon>Flavobacteriaceae</taxon>
        <taxon>Flaviramulus</taxon>
    </lineage>
</organism>
<dbReference type="InterPro" id="IPR047715">
    <property type="entry name" value="EboA_dom"/>
</dbReference>
<sequence length="267" mass="31290">MVSKVKQEQFTELVKSKLTSTELEWVNEKMAIVSDLETASKFNVFFSLVSRFISNEIVPWKVNEKEILENIYPGFSKTEWTKQDLTRSLLMTALDVSVNKSILNSFFQIAEMKEQVALYKGLYFLENATEFQDQFAEGIRTNMANVFDAIASGNPFAQNYLEEEEWNQLILKSFFMGRKIYNIQNIDQGKNKHLANMLQDYVKERWAAGRQVSLEIWRMIDGYLREDIKKIFSEKHFEGTEKEVITELLEHNKPISQEYWNTIGKTN</sequence>
<dbReference type="OrthoDB" id="325673at2"/>
<evidence type="ECO:0000313" key="1">
    <source>
        <dbReference type="EMBL" id="SFZ90917.1"/>
    </source>
</evidence>
<reference evidence="1 2" key="1">
    <citation type="submission" date="2016-10" db="EMBL/GenBank/DDBJ databases">
        <authorList>
            <person name="de Groot N.N."/>
        </authorList>
    </citation>
    <scope>NUCLEOTIDE SEQUENCE [LARGE SCALE GENOMIC DNA]</scope>
    <source>
        <strain evidence="1 2">DSM 18180</strain>
    </source>
</reference>
<evidence type="ECO:0000313" key="2">
    <source>
        <dbReference type="Proteomes" id="UP000182544"/>
    </source>
</evidence>
<dbReference type="STRING" id="369401.SAMN05428642_1011242"/>
<accession>A0A1K2IER2</accession>
<dbReference type="EMBL" id="FPKV01000001">
    <property type="protein sequence ID" value="SFZ90917.1"/>
    <property type="molecule type" value="Genomic_DNA"/>
</dbReference>
<dbReference type="AlphaFoldDB" id="A0A1K2IER2"/>
<dbReference type="NCBIfam" id="NF035938">
    <property type="entry name" value="EboA_domain"/>
    <property type="match status" value="1"/>
</dbReference>
<name>A0A1K2IER2_9FLAO</name>